<protein>
    <submittedName>
        <fullName evidence="2">Uncharacterized protein</fullName>
    </submittedName>
</protein>
<dbReference type="Proteomes" id="UP001346149">
    <property type="component" value="Unassembled WGS sequence"/>
</dbReference>
<sequence>MLGRLPSFLAESLPRPRGHKPILYAWRRSGDEIEGAHVEIRNNPLKMDESGSGSGSGDMKMCKKAKGGQMLGEPHSFRSNGWMDRIRNVSHLFLSQGKSRTPLLRAKLSVEVS</sequence>
<reference evidence="2 3" key="1">
    <citation type="journal article" date="2023" name="Hortic Res">
        <title>Pangenome of water caltrop reveals structural variations and asymmetric subgenome divergence after allopolyploidization.</title>
        <authorList>
            <person name="Zhang X."/>
            <person name="Chen Y."/>
            <person name="Wang L."/>
            <person name="Yuan Y."/>
            <person name="Fang M."/>
            <person name="Shi L."/>
            <person name="Lu R."/>
            <person name="Comes H.P."/>
            <person name="Ma Y."/>
            <person name="Chen Y."/>
            <person name="Huang G."/>
            <person name="Zhou Y."/>
            <person name="Zheng Z."/>
            <person name="Qiu Y."/>
        </authorList>
    </citation>
    <scope>NUCLEOTIDE SEQUENCE [LARGE SCALE GENOMIC DNA]</scope>
    <source>
        <strain evidence="2">F231</strain>
    </source>
</reference>
<accession>A0AAN7LL69</accession>
<evidence type="ECO:0000313" key="2">
    <source>
        <dbReference type="EMBL" id="KAK4787665.1"/>
    </source>
</evidence>
<feature type="region of interest" description="Disordered" evidence="1">
    <location>
        <begin position="42"/>
        <end position="76"/>
    </location>
</feature>
<name>A0AAN7LL69_TRANT</name>
<evidence type="ECO:0000256" key="1">
    <source>
        <dbReference type="SAM" id="MobiDB-lite"/>
    </source>
</evidence>
<evidence type="ECO:0000313" key="3">
    <source>
        <dbReference type="Proteomes" id="UP001346149"/>
    </source>
</evidence>
<proteinExistence type="predicted"/>
<gene>
    <name evidence="2" type="ORF">SAY86_011498</name>
</gene>
<dbReference type="EMBL" id="JAXQNO010000012">
    <property type="protein sequence ID" value="KAK4787665.1"/>
    <property type="molecule type" value="Genomic_DNA"/>
</dbReference>
<comment type="caution">
    <text evidence="2">The sequence shown here is derived from an EMBL/GenBank/DDBJ whole genome shotgun (WGS) entry which is preliminary data.</text>
</comment>
<organism evidence="2 3">
    <name type="scientific">Trapa natans</name>
    <name type="common">Water chestnut</name>
    <dbReference type="NCBI Taxonomy" id="22666"/>
    <lineage>
        <taxon>Eukaryota</taxon>
        <taxon>Viridiplantae</taxon>
        <taxon>Streptophyta</taxon>
        <taxon>Embryophyta</taxon>
        <taxon>Tracheophyta</taxon>
        <taxon>Spermatophyta</taxon>
        <taxon>Magnoliopsida</taxon>
        <taxon>eudicotyledons</taxon>
        <taxon>Gunneridae</taxon>
        <taxon>Pentapetalae</taxon>
        <taxon>rosids</taxon>
        <taxon>malvids</taxon>
        <taxon>Myrtales</taxon>
        <taxon>Lythraceae</taxon>
        <taxon>Trapa</taxon>
    </lineage>
</organism>
<keyword evidence="3" id="KW-1185">Reference proteome</keyword>
<dbReference type="AlphaFoldDB" id="A0AAN7LL69"/>